<evidence type="ECO:0008006" key="6">
    <source>
        <dbReference type="Google" id="ProtNLM"/>
    </source>
</evidence>
<organism evidence="5">
    <name type="scientific">Phaeomonas parva</name>
    <dbReference type="NCBI Taxonomy" id="124430"/>
    <lineage>
        <taxon>Eukaryota</taxon>
        <taxon>Sar</taxon>
        <taxon>Stramenopiles</taxon>
        <taxon>Ochrophyta</taxon>
        <taxon>Pinguiophyceae</taxon>
        <taxon>Pinguiochrysidales</taxon>
        <taxon>Pinguiochrysidaceae</taxon>
        <taxon>Phaeomonas</taxon>
    </lineage>
</organism>
<dbReference type="PIRSF" id="PIRSF000915">
    <property type="entry name" value="PGP-type_phosphatase"/>
    <property type="match status" value="1"/>
</dbReference>
<reference evidence="5" key="1">
    <citation type="submission" date="2021-01" db="EMBL/GenBank/DDBJ databases">
        <authorList>
            <person name="Corre E."/>
            <person name="Pelletier E."/>
            <person name="Niang G."/>
            <person name="Scheremetjew M."/>
            <person name="Finn R."/>
            <person name="Kale V."/>
            <person name="Holt S."/>
            <person name="Cochrane G."/>
            <person name="Meng A."/>
            <person name="Brown T."/>
            <person name="Cohen L."/>
        </authorList>
    </citation>
    <scope>NUCLEOTIDE SEQUENCE</scope>
    <source>
        <strain evidence="5">CCMP2877</strain>
    </source>
</reference>
<evidence type="ECO:0000313" key="5">
    <source>
        <dbReference type="EMBL" id="CAD9249510.1"/>
    </source>
</evidence>
<dbReference type="Pfam" id="PF13242">
    <property type="entry name" value="Hydrolase_like"/>
    <property type="match status" value="1"/>
</dbReference>
<dbReference type="Pfam" id="PF13344">
    <property type="entry name" value="Hydrolase_6"/>
    <property type="match status" value="1"/>
</dbReference>
<sequence length="335" mass="35428">MRLYRALRGLYTMGSALSAPAPPRLLAADAASQAFLARHDAFVFDCDGVLWHGLNPIPGAKETILGLRRSGRKVLFCTNNSTKARRDYCDAFAERLGVEVAEEDVVCSSWAAAEYLRNCGDARADKSKVLCFGMSGLSDELRIAGYDVVGGPDWDAKTPAELEEELDIETLDAEIGAVVSGLDRNINYYKVSMAAAYVAAGRLYVATNTDTTYPMKPNGTTSPGAGLSSAAVLGTVGRDAPDAVAGKPSALLGKTICEAFGLTPERTCMVGDRLDTDMLFAHNAGFSQLAVLSGVITEADIEANKDAAVAPHFMASSVQVLADLLAEEEAKESSA</sequence>
<dbReference type="EMBL" id="HBGJ01012512">
    <property type="protein sequence ID" value="CAD9249510.1"/>
    <property type="molecule type" value="Transcribed_RNA"/>
</dbReference>
<dbReference type="GO" id="GO:0005737">
    <property type="term" value="C:cytoplasm"/>
    <property type="evidence" value="ECO:0007669"/>
    <property type="project" value="TreeGrafter"/>
</dbReference>
<evidence type="ECO:0000256" key="1">
    <source>
        <dbReference type="ARBA" id="ARBA00022801"/>
    </source>
</evidence>
<feature type="binding site" evidence="4">
    <location>
        <position position="47"/>
    </location>
    <ligand>
        <name>Mg(2+)</name>
        <dbReference type="ChEBI" id="CHEBI:18420"/>
    </ligand>
</feature>
<dbReference type="GO" id="GO:0046872">
    <property type="term" value="F:metal ion binding"/>
    <property type="evidence" value="ECO:0007669"/>
    <property type="project" value="UniProtKB-KW"/>
</dbReference>
<dbReference type="InterPro" id="IPR006357">
    <property type="entry name" value="HAD-SF_hydro_IIA"/>
</dbReference>
<keyword evidence="4" id="KW-0460">Magnesium</keyword>
<feature type="active site" description="Nucleophile" evidence="2">
    <location>
        <position position="45"/>
    </location>
</feature>
<feature type="active site" description="Proton donor" evidence="2">
    <location>
        <position position="47"/>
    </location>
</feature>
<feature type="binding site" evidence="4">
    <location>
        <position position="45"/>
    </location>
    <ligand>
        <name>Mg(2+)</name>
        <dbReference type="ChEBI" id="CHEBI:18420"/>
    </ligand>
</feature>
<accession>A0A6U4EK18</accession>
<evidence type="ECO:0000256" key="4">
    <source>
        <dbReference type="PIRSR" id="PIRSR000915-3"/>
    </source>
</evidence>
<comment type="cofactor">
    <cofactor evidence="4">
        <name>Mg(2+)</name>
        <dbReference type="ChEBI" id="CHEBI:18420"/>
    </cofactor>
    <text evidence="4">Divalent metal ions. Mg(2+) is the most effective.</text>
</comment>
<dbReference type="NCBIfam" id="TIGR01460">
    <property type="entry name" value="HAD-SF-IIA"/>
    <property type="match status" value="1"/>
</dbReference>
<dbReference type="SUPFAM" id="SSF56784">
    <property type="entry name" value="HAD-like"/>
    <property type="match status" value="1"/>
</dbReference>
<proteinExistence type="predicted"/>
<name>A0A6U4EK18_9STRA</name>
<feature type="binding site" evidence="3">
    <location>
        <position position="247"/>
    </location>
    <ligand>
        <name>substrate</name>
    </ligand>
</feature>
<dbReference type="NCBIfam" id="TIGR01452">
    <property type="entry name" value="PGP_euk"/>
    <property type="match status" value="1"/>
</dbReference>
<dbReference type="AlphaFoldDB" id="A0A6U4EK18"/>
<dbReference type="InterPro" id="IPR023214">
    <property type="entry name" value="HAD_sf"/>
</dbReference>
<feature type="binding site" evidence="4">
    <location>
        <position position="272"/>
    </location>
    <ligand>
        <name>Mg(2+)</name>
        <dbReference type="ChEBI" id="CHEBI:18420"/>
    </ligand>
</feature>
<protein>
    <recommendedName>
        <fullName evidence="6">Phosphoglycolate phosphatase</fullName>
    </recommendedName>
</protein>
<dbReference type="PANTHER" id="PTHR19288:SF46">
    <property type="entry name" value="HALOACID DEHALOGENASE-LIKE HYDROLASE DOMAIN-CONTAINING PROTEIN 2"/>
    <property type="match status" value="1"/>
</dbReference>
<gene>
    <name evidence="5" type="ORF">PPAR1163_LOCUS7870</name>
</gene>
<dbReference type="InterPro" id="IPR006349">
    <property type="entry name" value="PGP_euk"/>
</dbReference>
<dbReference type="GO" id="GO:0016791">
    <property type="term" value="F:phosphatase activity"/>
    <property type="evidence" value="ECO:0007669"/>
    <property type="project" value="InterPro"/>
</dbReference>
<evidence type="ECO:0000256" key="3">
    <source>
        <dbReference type="PIRSR" id="PIRSR000915-2"/>
    </source>
</evidence>
<keyword evidence="1" id="KW-0378">Hydrolase</keyword>
<keyword evidence="4" id="KW-0479">Metal-binding</keyword>
<dbReference type="PANTHER" id="PTHR19288">
    <property type="entry name" value="4-NITROPHENYLPHOSPHATASE-RELATED"/>
    <property type="match status" value="1"/>
</dbReference>
<dbReference type="Gene3D" id="3.40.50.1000">
    <property type="entry name" value="HAD superfamily/HAD-like"/>
    <property type="match status" value="2"/>
</dbReference>
<dbReference type="InterPro" id="IPR036412">
    <property type="entry name" value="HAD-like_sf"/>
</dbReference>
<evidence type="ECO:0000256" key="2">
    <source>
        <dbReference type="PIRSR" id="PIRSR000915-1"/>
    </source>
</evidence>